<sequence>MSSQDHRCPALFISAPASGHGKTTITAALARLYRRQGKRVRVFKTGPDFLDPMVLEQASGQPVVNLDLWLGGEDHCRRQVALAAAESDVLLVEGVMGLFDGEPSSADLAQLLGIPIVAVINARGMGQTIGALAQGMLAYRPELQFAGVLANGVASPRHAQMLRQGLQNARPSVPLLTGLQRDMQFALPERHLGLVAAPEIADLDARLDAVAERMSSTSLANLPAQVDFGTPPPERAFPRLLEGKTIAVARDLAFSFIYTANLDLLAQMGAAVAFFSPLADEPLPECDAVWLPGGYPELHLPALQAAQRTRSSLRAHAEAGKPLYAECGGMLFLLETVIAGDGSSGQLCGILPGQATVQPRLQGLGYQTLKLNLPGAVGEHLRCHTFHYSRAVVGAEFIARGERLFDSSEGEVVYRRGQVTASYLHAYFRSAPRTVAALFGGARA</sequence>
<dbReference type="Proteomes" id="UP000214747">
    <property type="component" value="Unassembled WGS sequence"/>
</dbReference>
<keyword evidence="5" id="KW-0436">Ligase</keyword>
<keyword evidence="8" id="KW-0460">Magnesium</keyword>
<dbReference type="Gene3D" id="3.40.50.300">
    <property type="entry name" value="P-loop containing nucleotide triphosphate hydrolases"/>
    <property type="match status" value="2"/>
</dbReference>
<organism evidence="12 13">
    <name type="scientific">Herbaspirillum aquaticum</name>
    <dbReference type="NCBI Taxonomy" id="568783"/>
    <lineage>
        <taxon>Bacteria</taxon>
        <taxon>Pseudomonadati</taxon>
        <taxon>Pseudomonadota</taxon>
        <taxon>Betaproteobacteria</taxon>
        <taxon>Burkholderiales</taxon>
        <taxon>Oxalobacteraceae</taxon>
        <taxon>Herbaspirillum</taxon>
    </lineage>
</organism>
<evidence type="ECO:0000256" key="7">
    <source>
        <dbReference type="ARBA" id="ARBA00022840"/>
    </source>
</evidence>
<keyword evidence="7" id="KW-0067">ATP-binding</keyword>
<dbReference type="GO" id="GO:0009236">
    <property type="term" value="P:cobalamin biosynthetic process"/>
    <property type="evidence" value="ECO:0007669"/>
    <property type="project" value="UniProtKB-KW"/>
</dbReference>
<dbReference type="NCBIfam" id="NF002204">
    <property type="entry name" value="PRK01077.1"/>
    <property type="match status" value="1"/>
</dbReference>
<keyword evidence="4" id="KW-0169">Cobalamin biosynthesis</keyword>
<evidence type="ECO:0000313" key="13">
    <source>
        <dbReference type="Proteomes" id="UP000214747"/>
    </source>
</evidence>
<dbReference type="InterPro" id="IPR029062">
    <property type="entry name" value="Class_I_gatase-like"/>
</dbReference>
<reference evidence="12 13" key="1">
    <citation type="journal article" date="2010" name="Int. J. Syst. Evol. Microbiol.">
        <title>Reclassification of Herbaspirillum putei as a later heterotypic synonym of Herbaspirillum huttiense, with the description of H. huttiense subsp. huttiense subsp. nov. and H. huttiense subsp. putei subsp. nov., comb. nov., and description of Herbaspirillum aquaticum sp. nov.</title>
        <authorList>
            <person name="Dobritsa A.P."/>
            <person name="Reddy M.C."/>
            <person name="Samadpour M."/>
        </authorList>
    </citation>
    <scope>NUCLEOTIDE SEQUENCE [LARGE SCALE GENOMIC DNA]</scope>
    <source>
        <strain evidence="12 13">IEH 4430</strain>
    </source>
</reference>
<dbReference type="PANTHER" id="PTHR43873:SF1">
    <property type="entry name" value="COBYRINATE A,C-DIAMIDE SYNTHASE"/>
    <property type="match status" value="1"/>
</dbReference>
<accession>A0A225T0Q7</accession>
<gene>
    <name evidence="12" type="ORF">CEJ45_02030</name>
</gene>
<dbReference type="PANTHER" id="PTHR43873">
    <property type="entry name" value="COBYRINATE A,C-DIAMIDE SYNTHASE"/>
    <property type="match status" value="1"/>
</dbReference>
<dbReference type="InterPro" id="IPR002586">
    <property type="entry name" value="CobQ/CobB/MinD/ParA_Nub-bd_dom"/>
</dbReference>
<protein>
    <submittedName>
        <fullName evidence="12">Cobyrinic acid a,c-diamide synthase</fullName>
    </submittedName>
</protein>
<keyword evidence="9" id="KW-0315">Glutamine amidotransferase</keyword>
<evidence type="ECO:0000256" key="6">
    <source>
        <dbReference type="ARBA" id="ARBA00022741"/>
    </source>
</evidence>
<proteinExistence type="inferred from homology"/>
<comment type="cofactor">
    <cofactor evidence="1">
        <name>Mg(2+)</name>
        <dbReference type="ChEBI" id="CHEBI:18420"/>
    </cofactor>
</comment>
<feature type="domain" description="CobQ/CobB/MinD/ParA nucleotide binding" evidence="10">
    <location>
        <begin position="12"/>
        <end position="192"/>
    </location>
</feature>
<evidence type="ECO:0000256" key="3">
    <source>
        <dbReference type="ARBA" id="ARBA00006205"/>
    </source>
</evidence>
<keyword evidence="13" id="KW-1185">Reference proteome</keyword>
<dbReference type="CDD" id="cd03130">
    <property type="entry name" value="GATase1_CobB"/>
    <property type="match status" value="1"/>
</dbReference>
<evidence type="ECO:0000256" key="9">
    <source>
        <dbReference type="ARBA" id="ARBA00022962"/>
    </source>
</evidence>
<evidence type="ECO:0000259" key="11">
    <source>
        <dbReference type="Pfam" id="PF07685"/>
    </source>
</evidence>
<dbReference type="Gene3D" id="3.40.50.880">
    <property type="match status" value="1"/>
</dbReference>
<dbReference type="SUPFAM" id="SSF52540">
    <property type="entry name" value="P-loop containing nucleoside triphosphate hydrolases"/>
    <property type="match status" value="1"/>
</dbReference>
<evidence type="ECO:0000256" key="1">
    <source>
        <dbReference type="ARBA" id="ARBA00001946"/>
    </source>
</evidence>
<keyword evidence="6" id="KW-0547">Nucleotide-binding</keyword>
<dbReference type="GO" id="GO:0005524">
    <property type="term" value="F:ATP binding"/>
    <property type="evidence" value="ECO:0007669"/>
    <property type="project" value="UniProtKB-KW"/>
</dbReference>
<dbReference type="GO" id="GO:0042242">
    <property type="term" value="F:cobyrinic acid a,c-diamide synthase activity"/>
    <property type="evidence" value="ECO:0007669"/>
    <property type="project" value="InterPro"/>
</dbReference>
<dbReference type="PROSITE" id="PS51274">
    <property type="entry name" value="GATASE_COBBQ"/>
    <property type="match status" value="1"/>
</dbReference>
<dbReference type="InterPro" id="IPR027417">
    <property type="entry name" value="P-loop_NTPase"/>
</dbReference>
<dbReference type="InterPro" id="IPR004484">
    <property type="entry name" value="CbiA/CobB_synth"/>
</dbReference>
<evidence type="ECO:0000259" key="10">
    <source>
        <dbReference type="Pfam" id="PF01656"/>
    </source>
</evidence>
<dbReference type="AlphaFoldDB" id="A0A225T0Q7"/>
<evidence type="ECO:0000313" key="12">
    <source>
        <dbReference type="EMBL" id="OWY36893.1"/>
    </source>
</evidence>
<evidence type="ECO:0000256" key="8">
    <source>
        <dbReference type="ARBA" id="ARBA00022842"/>
    </source>
</evidence>
<comment type="pathway">
    <text evidence="2">Cofactor biosynthesis; adenosylcobalamin biosynthesis.</text>
</comment>
<dbReference type="Pfam" id="PF07685">
    <property type="entry name" value="GATase_3"/>
    <property type="match status" value="1"/>
</dbReference>
<dbReference type="SUPFAM" id="SSF52317">
    <property type="entry name" value="Class I glutamine amidotransferase-like"/>
    <property type="match status" value="1"/>
</dbReference>
<dbReference type="InterPro" id="IPR011698">
    <property type="entry name" value="GATase_3"/>
</dbReference>
<evidence type="ECO:0000256" key="5">
    <source>
        <dbReference type="ARBA" id="ARBA00022598"/>
    </source>
</evidence>
<comment type="similarity">
    <text evidence="3">Belongs to the CobB/CobQ family. CobQ subfamily.</text>
</comment>
<dbReference type="EMBL" id="NJGV01000001">
    <property type="protein sequence ID" value="OWY36893.1"/>
    <property type="molecule type" value="Genomic_DNA"/>
</dbReference>
<feature type="domain" description="CobB/CobQ-like glutamine amidotransferase" evidence="11">
    <location>
        <begin position="245"/>
        <end position="430"/>
    </location>
</feature>
<dbReference type="Pfam" id="PF01656">
    <property type="entry name" value="CbiA"/>
    <property type="match status" value="1"/>
</dbReference>
<comment type="caution">
    <text evidence="12">The sequence shown here is derived from an EMBL/GenBank/DDBJ whole genome shotgun (WGS) entry which is preliminary data.</text>
</comment>
<evidence type="ECO:0000256" key="2">
    <source>
        <dbReference type="ARBA" id="ARBA00004953"/>
    </source>
</evidence>
<dbReference type="NCBIfam" id="TIGR00379">
    <property type="entry name" value="cobB"/>
    <property type="match status" value="1"/>
</dbReference>
<name>A0A225T0Q7_9BURK</name>
<evidence type="ECO:0000256" key="4">
    <source>
        <dbReference type="ARBA" id="ARBA00022573"/>
    </source>
</evidence>
<dbReference type="RefSeq" id="WP_088753568.1">
    <property type="nucleotide sequence ID" value="NZ_NJGV01000001.1"/>
</dbReference>